<dbReference type="InterPro" id="IPR041708">
    <property type="entry name" value="PUS1/PUS2-like"/>
</dbReference>
<evidence type="ECO:0000256" key="1">
    <source>
        <dbReference type="ARBA" id="ARBA00001166"/>
    </source>
</evidence>
<dbReference type="OrthoDB" id="10256309at2759"/>
<evidence type="ECO:0000256" key="2">
    <source>
        <dbReference type="ARBA" id="ARBA00004123"/>
    </source>
</evidence>
<feature type="region of interest" description="Disordered" evidence="11">
    <location>
        <begin position="251"/>
        <end position="297"/>
    </location>
</feature>
<dbReference type="GO" id="GO:0006397">
    <property type="term" value="P:mRNA processing"/>
    <property type="evidence" value="ECO:0007669"/>
    <property type="project" value="UniProtKB-KW"/>
</dbReference>
<feature type="domain" description="Pseudouridine synthase I TruA alpha/beta" evidence="12">
    <location>
        <begin position="344"/>
        <end position="448"/>
    </location>
</feature>
<dbReference type="CDD" id="cd02568">
    <property type="entry name" value="PseudoU_synth_PUS1_PUS2"/>
    <property type="match status" value="1"/>
</dbReference>
<dbReference type="FunFam" id="3.30.70.660:FF:000002">
    <property type="entry name" value="tRNA pseudouridine synthase"/>
    <property type="match status" value="1"/>
</dbReference>
<feature type="region of interest" description="Disordered" evidence="11">
    <location>
        <begin position="1"/>
        <end position="45"/>
    </location>
</feature>
<keyword evidence="14" id="KW-1185">Reference proteome</keyword>
<comment type="catalytic activity">
    <reaction evidence="8">
        <text>a uridine in tRNA = a pseudouridine in tRNA</text>
        <dbReference type="Rhea" id="RHEA:54572"/>
        <dbReference type="Rhea" id="RHEA-COMP:13339"/>
        <dbReference type="Rhea" id="RHEA-COMP:13934"/>
        <dbReference type="ChEBI" id="CHEBI:65314"/>
        <dbReference type="ChEBI" id="CHEBI:65315"/>
    </reaction>
</comment>
<protein>
    <recommendedName>
        <fullName evidence="12">Pseudouridine synthase I TruA alpha/beta domain-containing protein</fullName>
    </recommendedName>
</protein>
<dbReference type="GO" id="GO:1990481">
    <property type="term" value="P:mRNA pseudouridine synthesis"/>
    <property type="evidence" value="ECO:0007669"/>
    <property type="project" value="TreeGrafter"/>
</dbReference>
<dbReference type="InterPro" id="IPR001406">
    <property type="entry name" value="PsdUridine_synth_TruA"/>
</dbReference>
<evidence type="ECO:0000313" key="13">
    <source>
        <dbReference type="EMBL" id="KAG6774781.1"/>
    </source>
</evidence>
<dbReference type="GO" id="GO:0003723">
    <property type="term" value="F:RNA binding"/>
    <property type="evidence" value="ECO:0007669"/>
    <property type="project" value="InterPro"/>
</dbReference>
<comment type="similarity">
    <text evidence="3">Belongs to the tRNA pseudouridine synthase TruA family.</text>
</comment>
<dbReference type="FunFam" id="3.30.70.580:FF:000002">
    <property type="entry name" value="tRNA pseudouridine synthase"/>
    <property type="match status" value="1"/>
</dbReference>
<sequence>METPDSKTTASPPQQQEPDLKRPKMFTTTSEDEDAATTTPGDDTTIKKQRYKRRKIAIFLTYCGVGYQGMQKNPGAKTIEGDLEEALFHAGAVPEHDRGIPKRYDWARSARTDKGVSAVGQVVSGRFYIDPPGLVERLHSNLSPQIRIFGYKRVTGSFNAKKFCDRRRYVYLIPVFALDPCAHRDRESVLASLGSGSELVKCLQCSERGRKVVGAVGKRSFESKSDVCPTEICSNDKDTTLKSEIKEEVSGLMDNGDGDIRNSESVNETKVFQNEDDAKKSETTESGISSNSEDANANPEIKDEIMVSIENGDDKNTKSEDEAIKGSGFCYGEKEKERFNRILNYYVGSHNFHNFTTRTKAEDPSAQRYIISFDAKTTFTVEGIEFVKCEVVGQSFMLHQIRKMIGVAVAIMRNCASESLIQIALQKNVNINVPTAPEVGLYLDECFFTSYNQKWKDSHEELSMKDYEEEAEEFKMKHIYSHIAITEHKEGSVALWLHSLNYRNYPDLHVCDNGDNITSEDNNGRESTMIETMTECTT</sequence>
<feature type="compositionally biased region" description="Polar residues" evidence="11">
    <location>
        <begin position="284"/>
        <end position="295"/>
    </location>
</feature>
<dbReference type="PANTHER" id="PTHR11142:SF4">
    <property type="entry name" value="PSEUDOURIDYLATE SYNTHASE 1 HOMOLOG"/>
    <property type="match status" value="1"/>
</dbReference>
<dbReference type="GO" id="GO:0009982">
    <property type="term" value="F:pseudouridine synthase activity"/>
    <property type="evidence" value="ECO:0007669"/>
    <property type="project" value="InterPro"/>
</dbReference>
<evidence type="ECO:0000256" key="5">
    <source>
        <dbReference type="ARBA" id="ARBA00022694"/>
    </source>
</evidence>
<dbReference type="EMBL" id="JAAWWB010000010">
    <property type="protein sequence ID" value="KAG6774781.1"/>
    <property type="molecule type" value="Genomic_DNA"/>
</dbReference>
<keyword evidence="4" id="KW-0507">mRNA processing</keyword>
<evidence type="ECO:0000256" key="6">
    <source>
        <dbReference type="ARBA" id="ARBA00023235"/>
    </source>
</evidence>
<evidence type="ECO:0000256" key="4">
    <source>
        <dbReference type="ARBA" id="ARBA00022664"/>
    </source>
</evidence>
<evidence type="ECO:0000256" key="9">
    <source>
        <dbReference type="PIRSR" id="PIRSR641708-1"/>
    </source>
</evidence>
<comment type="catalytic activity">
    <reaction evidence="1">
        <text>a uridine in mRNA = a pseudouridine in mRNA</text>
        <dbReference type="Rhea" id="RHEA:56644"/>
        <dbReference type="Rhea" id="RHEA-COMP:14658"/>
        <dbReference type="Rhea" id="RHEA-COMP:14659"/>
        <dbReference type="ChEBI" id="CHEBI:65314"/>
        <dbReference type="ChEBI" id="CHEBI:65315"/>
    </reaction>
</comment>
<feature type="active site" description="Nucleophile" evidence="9">
    <location>
        <position position="113"/>
    </location>
</feature>
<evidence type="ECO:0000256" key="3">
    <source>
        <dbReference type="ARBA" id="ARBA00009375"/>
    </source>
</evidence>
<evidence type="ECO:0000256" key="10">
    <source>
        <dbReference type="PIRSR" id="PIRSR641708-2"/>
    </source>
</evidence>
<dbReference type="PANTHER" id="PTHR11142">
    <property type="entry name" value="PSEUDOURIDYLATE SYNTHASE"/>
    <property type="match status" value="1"/>
</dbReference>
<evidence type="ECO:0000313" key="14">
    <source>
        <dbReference type="Proteomes" id="UP000886885"/>
    </source>
</evidence>
<evidence type="ECO:0000259" key="12">
    <source>
        <dbReference type="Pfam" id="PF01416"/>
    </source>
</evidence>
<evidence type="ECO:0000256" key="8">
    <source>
        <dbReference type="ARBA" id="ARBA00036943"/>
    </source>
</evidence>
<feature type="compositionally biased region" description="Polar residues" evidence="11">
    <location>
        <begin position="1"/>
        <end position="17"/>
    </location>
</feature>
<comment type="caution">
    <text evidence="13">The sequence shown here is derived from an EMBL/GenBank/DDBJ whole genome shotgun (WGS) entry which is preliminary data.</text>
</comment>
<dbReference type="AlphaFoldDB" id="A0A8X7ZSG9"/>
<keyword evidence="5" id="KW-0819">tRNA processing</keyword>
<comment type="subcellular location">
    <subcellularLocation>
        <location evidence="2">Nucleus</location>
    </subcellularLocation>
</comment>
<dbReference type="Proteomes" id="UP000886885">
    <property type="component" value="Chromosome 5D"/>
</dbReference>
<dbReference type="GO" id="GO:0031119">
    <property type="term" value="P:tRNA pseudouridine synthesis"/>
    <property type="evidence" value="ECO:0007669"/>
    <property type="project" value="InterPro"/>
</dbReference>
<dbReference type="Pfam" id="PF01416">
    <property type="entry name" value="PseudoU_synth_1"/>
    <property type="match status" value="1"/>
</dbReference>
<evidence type="ECO:0000256" key="11">
    <source>
        <dbReference type="SAM" id="MobiDB-lite"/>
    </source>
</evidence>
<gene>
    <name evidence="13" type="ORF">POTOM_022150</name>
</gene>
<feature type="binding site" evidence="10">
    <location>
        <position position="169"/>
    </location>
    <ligand>
        <name>substrate</name>
    </ligand>
</feature>
<proteinExistence type="inferred from homology"/>
<accession>A0A8X7ZSG9</accession>
<dbReference type="GO" id="GO:0005634">
    <property type="term" value="C:nucleus"/>
    <property type="evidence" value="ECO:0007669"/>
    <property type="project" value="UniProtKB-SubCell"/>
</dbReference>
<feature type="compositionally biased region" description="Polar residues" evidence="11">
    <location>
        <begin position="263"/>
        <end position="272"/>
    </location>
</feature>
<organism evidence="13 14">
    <name type="scientific">Populus tomentosa</name>
    <name type="common">Chinese white poplar</name>
    <dbReference type="NCBI Taxonomy" id="118781"/>
    <lineage>
        <taxon>Eukaryota</taxon>
        <taxon>Viridiplantae</taxon>
        <taxon>Streptophyta</taxon>
        <taxon>Embryophyta</taxon>
        <taxon>Tracheophyta</taxon>
        <taxon>Spermatophyta</taxon>
        <taxon>Magnoliopsida</taxon>
        <taxon>eudicotyledons</taxon>
        <taxon>Gunneridae</taxon>
        <taxon>Pentapetalae</taxon>
        <taxon>rosids</taxon>
        <taxon>fabids</taxon>
        <taxon>Malpighiales</taxon>
        <taxon>Salicaceae</taxon>
        <taxon>Saliceae</taxon>
        <taxon>Populus</taxon>
    </lineage>
</organism>
<reference evidence="13" key="1">
    <citation type="journal article" date="2020" name="bioRxiv">
        <title>Hybrid origin of Populus tomentosa Carr. identified through genome sequencing and phylogenomic analysis.</title>
        <authorList>
            <person name="An X."/>
            <person name="Gao K."/>
            <person name="Chen Z."/>
            <person name="Li J."/>
            <person name="Yang X."/>
            <person name="Yang X."/>
            <person name="Zhou J."/>
            <person name="Guo T."/>
            <person name="Zhao T."/>
            <person name="Huang S."/>
            <person name="Miao D."/>
            <person name="Khan W.U."/>
            <person name="Rao P."/>
            <person name="Ye M."/>
            <person name="Lei B."/>
            <person name="Liao W."/>
            <person name="Wang J."/>
            <person name="Ji L."/>
            <person name="Li Y."/>
            <person name="Guo B."/>
            <person name="Mustafa N.S."/>
            <person name="Li S."/>
            <person name="Yun Q."/>
            <person name="Keller S.R."/>
            <person name="Mao J."/>
            <person name="Zhang R."/>
            <person name="Strauss S.H."/>
        </authorList>
    </citation>
    <scope>NUCLEOTIDE SEQUENCE</scope>
    <source>
        <strain evidence="13">GM15</strain>
        <tissue evidence="13">Leaf</tissue>
    </source>
</reference>
<keyword evidence="6" id="KW-0413">Isomerase</keyword>
<evidence type="ECO:0000256" key="7">
    <source>
        <dbReference type="ARBA" id="ARBA00023242"/>
    </source>
</evidence>
<keyword evidence="7" id="KW-0539">Nucleus</keyword>
<name>A0A8X7ZSG9_POPTO</name>
<dbReference type="InterPro" id="IPR020097">
    <property type="entry name" value="PsdUridine_synth_TruA_a/b_dom"/>
</dbReference>